<dbReference type="Gene3D" id="1.10.10.970">
    <property type="entry name" value="RNA 2'-phosphotransferase, Tpt1/KptA family, N-terminal domain"/>
    <property type="match status" value="1"/>
</dbReference>
<comment type="caution">
    <text evidence="2">The sequence shown here is derived from an EMBL/GenBank/DDBJ whole genome shotgun (WGS) entry which is preliminary data.</text>
</comment>
<evidence type="ECO:0000256" key="1">
    <source>
        <dbReference type="SAM" id="MobiDB-lite"/>
    </source>
</evidence>
<sequence>MKKQKALKQLTKFIAYALGHRPEEFGLVLDPHGFIKIKEFLKAIHEGEDFKYVRRSHLEELIITLPDPPIEIKDNSIRAKYRDKLLQHSPAQNLPKLLYTCVRRRAYPVVLEKGIFPTAYSQVVLSSRRDLAERMGKRIDPMPVLLTVHTRKPATEKIVFYRAGETLFLAESIRKGCFTGPPLPKQKETVTKHDAPKERKSQKLSGSFIMDLKDKKDHPKASDRKKQNVGNPWQNDTKRLKKRKQKKQRPPWRS</sequence>
<name>A0A8J6NZ92_9BACT</name>
<evidence type="ECO:0000313" key="2">
    <source>
        <dbReference type="EMBL" id="MBC8432295.1"/>
    </source>
</evidence>
<dbReference type="Proteomes" id="UP000605201">
    <property type="component" value="Unassembled WGS sequence"/>
</dbReference>
<feature type="compositionally biased region" description="Basic and acidic residues" evidence="1">
    <location>
        <begin position="185"/>
        <end position="201"/>
    </location>
</feature>
<reference evidence="2 3" key="1">
    <citation type="submission" date="2020-08" db="EMBL/GenBank/DDBJ databases">
        <title>Bridging the membrane lipid divide: bacteria of the FCB group superphylum have the potential to synthesize archaeal ether lipids.</title>
        <authorList>
            <person name="Villanueva L."/>
            <person name="Von Meijenfeldt F.A.B."/>
            <person name="Westbye A.B."/>
            <person name="Yadav S."/>
            <person name="Hopmans E.C."/>
            <person name="Dutilh B.E."/>
            <person name="Sinninghe Damste J.S."/>
        </authorList>
    </citation>
    <scope>NUCLEOTIDE SEQUENCE [LARGE SCALE GENOMIC DNA]</scope>
    <source>
        <strain evidence="2">NIOZ-UU17</strain>
    </source>
</reference>
<feature type="compositionally biased region" description="Basic residues" evidence="1">
    <location>
        <begin position="239"/>
        <end position="254"/>
    </location>
</feature>
<dbReference type="GO" id="GO:0016740">
    <property type="term" value="F:transferase activity"/>
    <property type="evidence" value="ECO:0007669"/>
    <property type="project" value="InterPro"/>
</dbReference>
<feature type="compositionally biased region" description="Basic and acidic residues" evidence="1">
    <location>
        <begin position="211"/>
        <end position="226"/>
    </location>
</feature>
<feature type="region of interest" description="Disordered" evidence="1">
    <location>
        <begin position="180"/>
        <end position="254"/>
    </location>
</feature>
<proteinExistence type="predicted"/>
<dbReference type="EMBL" id="JACNIG010000215">
    <property type="protein sequence ID" value="MBC8432295.1"/>
    <property type="molecule type" value="Genomic_DNA"/>
</dbReference>
<dbReference type="Pfam" id="PF01885">
    <property type="entry name" value="PTS_2-RNA"/>
    <property type="match status" value="1"/>
</dbReference>
<dbReference type="SUPFAM" id="SSF56399">
    <property type="entry name" value="ADP-ribosylation"/>
    <property type="match status" value="1"/>
</dbReference>
<evidence type="ECO:0000313" key="3">
    <source>
        <dbReference type="Proteomes" id="UP000605201"/>
    </source>
</evidence>
<organism evidence="2 3">
    <name type="scientific">Candidatus Desulfatibia vada</name>
    <dbReference type="NCBI Taxonomy" id="2841696"/>
    <lineage>
        <taxon>Bacteria</taxon>
        <taxon>Pseudomonadati</taxon>
        <taxon>Thermodesulfobacteriota</taxon>
        <taxon>Desulfobacteria</taxon>
        <taxon>Desulfobacterales</taxon>
        <taxon>Desulfobacterales incertae sedis</taxon>
        <taxon>Candidatus Desulfatibia</taxon>
    </lineage>
</organism>
<dbReference type="InterPro" id="IPR042081">
    <property type="entry name" value="RNA_2'-PTrans_C"/>
</dbReference>
<dbReference type="Gene3D" id="3.20.170.30">
    <property type="match status" value="1"/>
</dbReference>
<dbReference type="InterPro" id="IPR042080">
    <property type="entry name" value="RNA_2'-PTrans_N"/>
</dbReference>
<dbReference type="InterPro" id="IPR002745">
    <property type="entry name" value="Ptrans_KptA/Tpt1"/>
</dbReference>
<accession>A0A8J6NZ92</accession>
<dbReference type="AlphaFoldDB" id="A0A8J6NZ92"/>
<protein>
    <submittedName>
        <fullName evidence="2">RNA 2'-phosphotransferase</fullName>
    </submittedName>
</protein>
<gene>
    <name evidence="2" type="ORF">H8D96_10280</name>
</gene>